<comment type="caution">
    <text evidence="12">The sequence shown here is derived from an EMBL/GenBank/DDBJ whole genome shotgun (WGS) entry which is preliminary data.</text>
</comment>
<keyword evidence="8 12" id="KW-0482">Metalloprotease</keyword>
<dbReference type="GeneID" id="30024570"/>
<dbReference type="EMBL" id="AZHB01000028">
    <property type="protein sequence ID" value="OAA54677.1"/>
    <property type="molecule type" value="Genomic_DNA"/>
</dbReference>
<evidence type="ECO:0000256" key="1">
    <source>
        <dbReference type="ARBA" id="ARBA00003174"/>
    </source>
</evidence>
<dbReference type="InterPro" id="IPR008754">
    <property type="entry name" value="Peptidase_M43"/>
</dbReference>
<feature type="signal peptide" evidence="10">
    <location>
        <begin position="1"/>
        <end position="17"/>
    </location>
</feature>
<dbReference type="PANTHER" id="PTHR47466">
    <property type="match status" value="1"/>
</dbReference>
<keyword evidence="7" id="KW-0862">Zinc</keyword>
<evidence type="ECO:0000256" key="6">
    <source>
        <dbReference type="ARBA" id="ARBA00022801"/>
    </source>
</evidence>
<name>A0A167MRI5_CORFA</name>
<protein>
    <submittedName>
        <fullName evidence="12">Metalloprotease MEP1-like protein</fullName>
    </submittedName>
</protein>
<dbReference type="GO" id="GO:0008237">
    <property type="term" value="F:metallopeptidase activity"/>
    <property type="evidence" value="ECO:0007669"/>
    <property type="project" value="UniProtKB-KW"/>
</dbReference>
<evidence type="ECO:0000256" key="5">
    <source>
        <dbReference type="ARBA" id="ARBA00022729"/>
    </source>
</evidence>
<keyword evidence="3 12" id="KW-0645">Protease</keyword>
<accession>A0A167MRI5</accession>
<evidence type="ECO:0000313" key="12">
    <source>
        <dbReference type="EMBL" id="OAA54677.1"/>
    </source>
</evidence>
<reference evidence="12 13" key="1">
    <citation type="journal article" date="2016" name="Genome Biol. Evol.">
        <title>Divergent and convergent evolution of fungal pathogenicity.</title>
        <authorList>
            <person name="Shang Y."/>
            <person name="Xiao G."/>
            <person name="Zheng P."/>
            <person name="Cen K."/>
            <person name="Zhan S."/>
            <person name="Wang C."/>
        </authorList>
    </citation>
    <scope>NUCLEOTIDE SEQUENCE [LARGE SCALE GENOMIC DNA]</scope>
    <source>
        <strain evidence="12 13">ARSEF 2679</strain>
    </source>
</reference>
<dbReference type="SUPFAM" id="SSF55486">
    <property type="entry name" value="Metalloproteases ('zincins'), catalytic domain"/>
    <property type="match status" value="1"/>
</dbReference>
<evidence type="ECO:0000259" key="11">
    <source>
        <dbReference type="Pfam" id="PF05572"/>
    </source>
</evidence>
<keyword evidence="5 10" id="KW-0732">Signal</keyword>
<feature type="chain" id="PRO_5007890439" evidence="10">
    <location>
        <begin position="18"/>
        <end position="300"/>
    </location>
</feature>
<dbReference type="AlphaFoldDB" id="A0A167MRI5"/>
<dbReference type="OrthoDB" id="536211at2759"/>
<gene>
    <name evidence="12" type="ORF">ISF_08278</name>
</gene>
<sequence>MKLSFAVLGGLYALAAAQCGTISNDKIQALHASYAAAEAEAHVLGRRQSSATYEIPTVFHVITESGTVSGGHVPQDLINRQFDYLNTAFGKHGFSFVLNDTVYTRQPNWRRLDTPLVGATAREMEMKRALRRGDYATLNVYVTSFAQAGLLGWAFFPEAQPTASELTRDGVVIATGSLPGSNFNGGTLIHEVGHWLSLEHTFRGRTQNDPLGGCRGSGDYILDTPAESSSGGGCQIPANVNAGQDRDTCTGSLEVSNPSSIPGPDPIHNYMSYSADSCMSEFTPGQKERMLNAFGDLRAK</sequence>
<keyword evidence="13" id="KW-1185">Reference proteome</keyword>
<evidence type="ECO:0000256" key="2">
    <source>
        <dbReference type="ARBA" id="ARBA00008721"/>
    </source>
</evidence>
<dbReference type="STRING" id="1081104.A0A167MRI5"/>
<dbReference type="GO" id="GO:0006508">
    <property type="term" value="P:proteolysis"/>
    <property type="evidence" value="ECO:0007669"/>
    <property type="project" value="UniProtKB-KW"/>
</dbReference>
<dbReference type="GO" id="GO:0046872">
    <property type="term" value="F:metal ion binding"/>
    <property type="evidence" value="ECO:0007669"/>
    <property type="project" value="UniProtKB-KW"/>
</dbReference>
<dbReference type="CDD" id="cd04275">
    <property type="entry name" value="ZnMc_pappalysin_like"/>
    <property type="match status" value="1"/>
</dbReference>
<keyword evidence="9" id="KW-1015">Disulfide bond</keyword>
<dbReference type="Pfam" id="PF05572">
    <property type="entry name" value="Peptidase_M43"/>
    <property type="match status" value="1"/>
</dbReference>
<evidence type="ECO:0000256" key="3">
    <source>
        <dbReference type="ARBA" id="ARBA00022670"/>
    </source>
</evidence>
<evidence type="ECO:0000256" key="10">
    <source>
        <dbReference type="SAM" id="SignalP"/>
    </source>
</evidence>
<dbReference type="Gene3D" id="3.40.390.10">
    <property type="entry name" value="Collagenase (Catalytic Domain)"/>
    <property type="match status" value="1"/>
</dbReference>
<proteinExistence type="inferred from homology"/>
<feature type="domain" description="Peptidase M43 pregnancy-associated plasma-A" evidence="11">
    <location>
        <begin position="138"/>
        <end position="293"/>
    </location>
</feature>
<evidence type="ECO:0000256" key="8">
    <source>
        <dbReference type="ARBA" id="ARBA00023049"/>
    </source>
</evidence>
<comment type="function">
    <text evidence="1">Secreted metalloproteinase that allows assimilation of proteinaceous substrates.</text>
</comment>
<evidence type="ECO:0000256" key="9">
    <source>
        <dbReference type="ARBA" id="ARBA00023157"/>
    </source>
</evidence>
<evidence type="ECO:0000256" key="4">
    <source>
        <dbReference type="ARBA" id="ARBA00022723"/>
    </source>
</evidence>
<keyword evidence="6" id="KW-0378">Hydrolase</keyword>
<dbReference type="Proteomes" id="UP000076744">
    <property type="component" value="Unassembled WGS sequence"/>
</dbReference>
<evidence type="ECO:0000256" key="7">
    <source>
        <dbReference type="ARBA" id="ARBA00022833"/>
    </source>
</evidence>
<dbReference type="RefSeq" id="XP_018700963.1">
    <property type="nucleotide sequence ID" value="XM_018851881.1"/>
</dbReference>
<dbReference type="InterPro" id="IPR024079">
    <property type="entry name" value="MetalloPept_cat_dom_sf"/>
</dbReference>
<comment type="similarity">
    <text evidence="2">Belongs to the peptidase M43B family.</text>
</comment>
<dbReference type="PANTHER" id="PTHR47466:SF1">
    <property type="entry name" value="METALLOPROTEASE MEP1 (AFU_ORTHOLOGUE AFUA_1G07730)-RELATED"/>
    <property type="match status" value="1"/>
</dbReference>
<keyword evidence="4" id="KW-0479">Metal-binding</keyword>
<evidence type="ECO:0000313" key="13">
    <source>
        <dbReference type="Proteomes" id="UP000076744"/>
    </source>
</evidence>
<organism evidence="12 13">
    <name type="scientific">Cordyceps fumosorosea (strain ARSEF 2679)</name>
    <name type="common">Isaria fumosorosea</name>
    <dbReference type="NCBI Taxonomy" id="1081104"/>
    <lineage>
        <taxon>Eukaryota</taxon>
        <taxon>Fungi</taxon>
        <taxon>Dikarya</taxon>
        <taxon>Ascomycota</taxon>
        <taxon>Pezizomycotina</taxon>
        <taxon>Sordariomycetes</taxon>
        <taxon>Hypocreomycetidae</taxon>
        <taxon>Hypocreales</taxon>
        <taxon>Cordycipitaceae</taxon>
        <taxon>Cordyceps</taxon>
    </lineage>
</organism>